<accession>A0A0R2H9R5</accession>
<reference evidence="9 10" key="1">
    <citation type="journal article" date="2015" name="Genome Announc.">
        <title>Expanding the biotechnology potential of lactobacilli through comparative genomics of 213 strains and associated genera.</title>
        <authorList>
            <person name="Sun Z."/>
            <person name="Harris H.M."/>
            <person name="McCann A."/>
            <person name="Guo C."/>
            <person name="Argimon S."/>
            <person name="Zhang W."/>
            <person name="Yang X."/>
            <person name="Jeffery I.B."/>
            <person name="Cooney J.C."/>
            <person name="Kagawa T.F."/>
            <person name="Liu W."/>
            <person name="Song Y."/>
            <person name="Salvetti E."/>
            <person name="Wrobel A."/>
            <person name="Rasinkangas P."/>
            <person name="Parkhill J."/>
            <person name="Rea M.C."/>
            <person name="O'Sullivan O."/>
            <person name="Ritari J."/>
            <person name="Douillard F.P."/>
            <person name="Paul Ross R."/>
            <person name="Yang R."/>
            <person name="Briner A.E."/>
            <person name="Felis G.E."/>
            <person name="de Vos W.M."/>
            <person name="Barrangou R."/>
            <person name="Klaenhammer T.R."/>
            <person name="Caufield P.W."/>
            <person name="Cui Y."/>
            <person name="Zhang H."/>
            <person name="O'Toole P.W."/>
        </authorList>
    </citation>
    <scope>NUCLEOTIDE SEQUENCE [LARGE SCALE GENOMIC DNA]</scope>
    <source>
        <strain evidence="9 10">DSM 20410</strain>
    </source>
</reference>
<organism evidence="9 10">
    <name type="scientific">Weissella viridescens</name>
    <name type="common">Lactobacillus viridescens</name>
    <dbReference type="NCBI Taxonomy" id="1629"/>
    <lineage>
        <taxon>Bacteria</taxon>
        <taxon>Bacillati</taxon>
        <taxon>Bacillota</taxon>
        <taxon>Bacilli</taxon>
        <taxon>Lactobacillales</taxon>
        <taxon>Lactobacillaceae</taxon>
        <taxon>Weissella</taxon>
    </lineage>
</organism>
<dbReference type="RefSeq" id="WP_057743272.1">
    <property type="nucleotide sequence ID" value="NZ_BJLU01000001.1"/>
</dbReference>
<feature type="binding site" evidence="8">
    <location>
        <begin position="48"/>
        <end position="49"/>
    </location>
    <ligand>
        <name>NAD(+)</name>
        <dbReference type="ChEBI" id="CHEBI:57540"/>
    </ligand>
</feature>
<dbReference type="InterPro" id="IPR016064">
    <property type="entry name" value="NAD/diacylglycerol_kinase_sf"/>
</dbReference>
<dbReference type="InterPro" id="IPR017438">
    <property type="entry name" value="ATP-NAD_kinase_N"/>
</dbReference>
<keyword evidence="2 8" id="KW-0547">Nucleotide-binding</keyword>
<gene>
    <name evidence="8" type="primary">nadK</name>
    <name evidence="9" type="ORF">IV50_GL000005</name>
</gene>
<dbReference type="Gene3D" id="3.40.50.10330">
    <property type="entry name" value="Probable inorganic polyphosphate/atp-NAD kinase, domain 1"/>
    <property type="match status" value="1"/>
</dbReference>
<evidence type="ECO:0000256" key="5">
    <source>
        <dbReference type="ARBA" id="ARBA00022857"/>
    </source>
</evidence>
<comment type="subcellular location">
    <subcellularLocation>
        <location evidence="8">Cytoplasm</location>
    </subcellularLocation>
</comment>
<evidence type="ECO:0000313" key="10">
    <source>
        <dbReference type="Proteomes" id="UP000051992"/>
    </source>
</evidence>
<dbReference type="EMBL" id="JQBM01000001">
    <property type="protein sequence ID" value="KRN46743.1"/>
    <property type="molecule type" value="Genomic_DNA"/>
</dbReference>
<keyword evidence="4 8" id="KW-0067">ATP-binding</keyword>
<feature type="binding site" evidence="8">
    <location>
        <position position="150"/>
    </location>
    <ligand>
        <name>NAD(+)</name>
        <dbReference type="ChEBI" id="CHEBI:57540"/>
    </ligand>
</feature>
<comment type="catalytic activity">
    <reaction evidence="7 8">
        <text>NAD(+) + ATP = ADP + NADP(+) + H(+)</text>
        <dbReference type="Rhea" id="RHEA:18629"/>
        <dbReference type="ChEBI" id="CHEBI:15378"/>
        <dbReference type="ChEBI" id="CHEBI:30616"/>
        <dbReference type="ChEBI" id="CHEBI:57540"/>
        <dbReference type="ChEBI" id="CHEBI:58349"/>
        <dbReference type="ChEBI" id="CHEBI:456216"/>
        <dbReference type="EC" id="2.7.1.23"/>
    </reaction>
</comment>
<dbReference type="PANTHER" id="PTHR20275:SF0">
    <property type="entry name" value="NAD KINASE"/>
    <property type="match status" value="1"/>
</dbReference>
<dbReference type="GO" id="GO:0005737">
    <property type="term" value="C:cytoplasm"/>
    <property type="evidence" value="ECO:0007669"/>
    <property type="project" value="UniProtKB-SubCell"/>
</dbReference>
<feature type="binding site" evidence="8">
    <location>
        <position position="152"/>
    </location>
    <ligand>
        <name>NAD(+)</name>
        <dbReference type="ChEBI" id="CHEBI:57540"/>
    </ligand>
</feature>
<evidence type="ECO:0000256" key="8">
    <source>
        <dbReference type="HAMAP-Rule" id="MF_00361"/>
    </source>
</evidence>
<dbReference type="AlphaFoldDB" id="A0A0R2H9R5"/>
<dbReference type="GO" id="GO:0005524">
    <property type="term" value="F:ATP binding"/>
    <property type="evidence" value="ECO:0007669"/>
    <property type="project" value="UniProtKB-KW"/>
</dbReference>
<keyword evidence="5 8" id="KW-0521">NADP</keyword>
<evidence type="ECO:0000256" key="4">
    <source>
        <dbReference type="ARBA" id="ARBA00022840"/>
    </source>
</evidence>
<keyword evidence="10" id="KW-1185">Reference proteome</keyword>
<dbReference type="GO" id="GO:0051287">
    <property type="term" value="F:NAD binding"/>
    <property type="evidence" value="ECO:0007669"/>
    <property type="project" value="UniProtKB-ARBA"/>
</dbReference>
<dbReference type="GO" id="GO:0046872">
    <property type="term" value="F:metal ion binding"/>
    <property type="evidence" value="ECO:0007669"/>
    <property type="project" value="UniProtKB-UniRule"/>
</dbReference>
<comment type="function">
    <text evidence="8">Involved in the regulation of the intracellular balance of NAD and NADP, and is a key enzyme in the biosynthesis of NADP. Catalyzes specifically the phosphorylation on 2'-hydroxyl of the adenosine moiety of NAD to yield NADP.</text>
</comment>
<comment type="caution">
    <text evidence="8">Lacks conserved residue(s) required for the propagation of feature annotation.</text>
</comment>
<dbReference type="OrthoDB" id="9774737at2"/>
<keyword evidence="8" id="KW-0963">Cytoplasm</keyword>
<dbReference type="Gene3D" id="2.60.200.30">
    <property type="entry name" value="Probable inorganic polyphosphate/atp-NAD kinase, domain 2"/>
    <property type="match status" value="1"/>
</dbReference>
<dbReference type="GO" id="GO:0006741">
    <property type="term" value="P:NADP+ biosynthetic process"/>
    <property type="evidence" value="ECO:0007669"/>
    <property type="project" value="UniProtKB-UniRule"/>
</dbReference>
<protein>
    <recommendedName>
        <fullName evidence="8">NAD kinase</fullName>
        <ecNumber evidence="8">2.7.1.23</ecNumber>
    </recommendedName>
    <alternativeName>
        <fullName evidence="8">ATP-dependent NAD kinase</fullName>
    </alternativeName>
</protein>
<dbReference type="InterPro" id="IPR002504">
    <property type="entry name" value="NADK"/>
</dbReference>
<evidence type="ECO:0000256" key="1">
    <source>
        <dbReference type="ARBA" id="ARBA00022679"/>
    </source>
</evidence>
<dbReference type="Proteomes" id="UP000051992">
    <property type="component" value="Unassembled WGS sequence"/>
</dbReference>
<evidence type="ECO:0000256" key="2">
    <source>
        <dbReference type="ARBA" id="ARBA00022741"/>
    </source>
</evidence>
<dbReference type="NCBIfam" id="NF003424">
    <property type="entry name" value="PRK04885.1"/>
    <property type="match status" value="1"/>
</dbReference>
<dbReference type="GO" id="GO:0003951">
    <property type="term" value="F:NAD+ kinase activity"/>
    <property type="evidence" value="ECO:0007669"/>
    <property type="project" value="UniProtKB-UniRule"/>
</dbReference>
<keyword evidence="1 8" id="KW-0808">Transferase</keyword>
<dbReference type="Pfam" id="PF01513">
    <property type="entry name" value="NAD_kinase"/>
    <property type="match status" value="1"/>
</dbReference>
<sequence>MKIAIYHNDNDHSVEVLDELKTKILARDDADIIFDDAHPDIVISVGGDGTLLSAFHAYEQQLDHVRFIGVHTGHLGFYADWQDFELDDLVNSLVHDSKESVEYPIVQANLFFTDQTQRTILALNEIVIKRSFGTLSAIVDINGDYFERFRGDGLSIATPSGSTAYNKAVGGAVVSPSLEAMQLTEIGSINNRVFRTLGSPVILGASDVISVKAPDAETDSVQVAYDTLHFVSEQIEKIEFKIAPTKIKFAKYRHMNFWQRIQTSFIGPEEK</sequence>
<evidence type="ECO:0000256" key="7">
    <source>
        <dbReference type="ARBA" id="ARBA00047925"/>
    </source>
</evidence>
<keyword evidence="6 8" id="KW-0520">NAD</keyword>
<dbReference type="PANTHER" id="PTHR20275">
    <property type="entry name" value="NAD KINASE"/>
    <property type="match status" value="1"/>
</dbReference>
<name>A0A0R2H9R5_WEIVI</name>
<evidence type="ECO:0000313" key="9">
    <source>
        <dbReference type="EMBL" id="KRN46743.1"/>
    </source>
</evidence>
<evidence type="ECO:0000256" key="3">
    <source>
        <dbReference type="ARBA" id="ARBA00022777"/>
    </source>
</evidence>
<dbReference type="HAMAP" id="MF_00361">
    <property type="entry name" value="NAD_kinase"/>
    <property type="match status" value="1"/>
</dbReference>
<dbReference type="EC" id="2.7.1.23" evidence="8"/>
<feature type="binding site" evidence="8">
    <location>
        <begin position="124"/>
        <end position="125"/>
    </location>
    <ligand>
        <name>NAD(+)</name>
        <dbReference type="ChEBI" id="CHEBI:57540"/>
    </ligand>
</feature>
<dbReference type="SUPFAM" id="SSF111331">
    <property type="entry name" value="NAD kinase/diacylglycerol kinase-like"/>
    <property type="match status" value="1"/>
</dbReference>
<proteinExistence type="inferred from homology"/>
<dbReference type="PATRIC" id="fig|1629.5.peg.6"/>
<keyword evidence="3 8" id="KW-0418">Kinase</keyword>
<comment type="similarity">
    <text evidence="8">Belongs to the NAD kinase family.</text>
</comment>
<dbReference type="GO" id="GO:0019674">
    <property type="term" value="P:NAD+ metabolic process"/>
    <property type="evidence" value="ECO:0007669"/>
    <property type="project" value="InterPro"/>
</dbReference>
<comment type="caution">
    <text evidence="9">The sequence shown here is derived from an EMBL/GenBank/DDBJ whole genome shotgun (WGS) entry which is preliminary data.</text>
</comment>
<feature type="active site" description="Proton acceptor" evidence="8">
    <location>
        <position position="48"/>
    </location>
</feature>
<comment type="cofactor">
    <cofactor evidence="8">
        <name>a divalent metal cation</name>
        <dbReference type="ChEBI" id="CHEBI:60240"/>
    </cofactor>
</comment>
<evidence type="ECO:0000256" key="6">
    <source>
        <dbReference type="ARBA" id="ARBA00023027"/>
    </source>
</evidence>
<dbReference type="InterPro" id="IPR017437">
    <property type="entry name" value="ATP-NAD_kinase_PpnK-typ_C"/>
</dbReference>
<dbReference type="Pfam" id="PF20143">
    <property type="entry name" value="NAD_kinase_C"/>
    <property type="match status" value="1"/>
</dbReference>